<dbReference type="InterPro" id="IPR016186">
    <property type="entry name" value="C-type_lectin-like/link_sf"/>
</dbReference>
<name>A0A7R8ZVH6_9CRUS</name>
<dbReference type="OrthoDB" id="6355241at2759"/>
<dbReference type="AlphaFoldDB" id="A0A7R8ZVH6"/>
<proteinExistence type="predicted"/>
<dbReference type="PROSITE" id="PS50041">
    <property type="entry name" value="C_TYPE_LECTIN_2"/>
    <property type="match status" value="1"/>
</dbReference>
<dbReference type="EMBL" id="OB701960">
    <property type="protein sequence ID" value="CAD7238470.1"/>
    <property type="molecule type" value="Genomic_DNA"/>
</dbReference>
<dbReference type="Pfam" id="PF00059">
    <property type="entry name" value="Lectin_C"/>
    <property type="match status" value="1"/>
</dbReference>
<dbReference type="CDD" id="cd00037">
    <property type="entry name" value="CLECT"/>
    <property type="match status" value="1"/>
</dbReference>
<gene>
    <name evidence="1" type="ORF">CTOB1V02_LOCUS16285</name>
</gene>
<protein>
    <submittedName>
        <fullName evidence="1">Uncharacterized protein</fullName>
    </submittedName>
</protein>
<evidence type="ECO:0000313" key="1">
    <source>
        <dbReference type="EMBL" id="CAD7238470.1"/>
    </source>
</evidence>
<dbReference type="InterPro" id="IPR016187">
    <property type="entry name" value="CTDL_fold"/>
</dbReference>
<dbReference type="InterPro" id="IPR050111">
    <property type="entry name" value="C-type_lectin/snaclec_domain"/>
</dbReference>
<dbReference type="InterPro" id="IPR001304">
    <property type="entry name" value="C-type_lectin-like"/>
</dbReference>
<dbReference type="SMART" id="SM00034">
    <property type="entry name" value="CLECT"/>
    <property type="match status" value="1"/>
</dbReference>
<sequence length="150" mass="17336">MERAAELPFLCETEANPPAVTLACPDGFMLLGESCYAFRAEVRLSWDDSQEYCRNLTGQARLIEIETEQELHLITTFLRDNGTTTPYFWIGVEQRGESTHYQWASTKWPLTFYNWDDNQPNEVGSGNAIELYKKADCEREGRKFRIAKIL</sequence>
<dbReference type="PANTHER" id="PTHR22803">
    <property type="entry name" value="MANNOSE, PHOSPHOLIPASE, LECTIN RECEPTOR RELATED"/>
    <property type="match status" value="1"/>
</dbReference>
<dbReference type="SUPFAM" id="SSF56436">
    <property type="entry name" value="C-type lectin-like"/>
    <property type="match status" value="1"/>
</dbReference>
<organism evidence="1">
    <name type="scientific">Cyprideis torosa</name>
    <dbReference type="NCBI Taxonomy" id="163714"/>
    <lineage>
        <taxon>Eukaryota</taxon>
        <taxon>Metazoa</taxon>
        <taxon>Ecdysozoa</taxon>
        <taxon>Arthropoda</taxon>
        <taxon>Crustacea</taxon>
        <taxon>Oligostraca</taxon>
        <taxon>Ostracoda</taxon>
        <taxon>Podocopa</taxon>
        <taxon>Podocopida</taxon>
        <taxon>Cytherocopina</taxon>
        <taxon>Cytheroidea</taxon>
        <taxon>Cytherideidae</taxon>
        <taxon>Cyprideis</taxon>
    </lineage>
</organism>
<reference evidence="1" key="1">
    <citation type="submission" date="2020-11" db="EMBL/GenBank/DDBJ databases">
        <authorList>
            <person name="Tran Van P."/>
        </authorList>
    </citation>
    <scope>NUCLEOTIDE SEQUENCE</scope>
</reference>
<accession>A0A7R8ZVH6</accession>
<dbReference type="Gene3D" id="3.10.100.10">
    <property type="entry name" value="Mannose-Binding Protein A, subunit A"/>
    <property type="match status" value="1"/>
</dbReference>